<evidence type="ECO:0000313" key="2">
    <source>
        <dbReference type="EMBL" id="GAA3997679.1"/>
    </source>
</evidence>
<feature type="chain" id="PRO_5046062093" evidence="1">
    <location>
        <begin position="19"/>
        <end position="183"/>
    </location>
</feature>
<dbReference type="RefSeq" id="WP_344708486.1">
    <property type="nucleotide sequence ID" value="NZ_BAAAZD010000001.1"/>
</dbReference>
<comment type="caution">
    <text evidence="2">The sequence shown here is derived from an EMBL/GenBank/DDBJ whole genome shotgun (WGS) entry which is preliminary data.</text>
</comment>
<sequence length="183" mass="19243">MRLLAAFALLATAVPVAAQSRQQATFTCVADASGAGLTAQTRRLLDGRGDLRQGSLTTITLPLTGAGGSLEASWEVRFGLPKVERGTYLFRLPPPLLATWQLAGAPKPVRAKDGVLTLSGKQFSAMLAGGAPIALVLVGRNGQERARATLDRQAFDVALDLVRQADARALAKASSYRSTCPRS</sequence>
<dbReference type="Proteomes" id="UP001501310">
    <property type="component" value="Unassembled WGS sequence"/>
</dbReference>
<evidence type="ECO:0000313" key="3">
    <source>
        <dbReference type="Proteomes" id="UP001501310"/>
    </source>
</evidence>
<gene>
    <name evidence="2" type="ORF">GCM10022211_03970</name>
</gene>
<evidence type="ECO:0000256" key="1">
    <source>
        <dbReference type="SAM" id="SignalP"/>
    </source>
</evidence>
<feature type="signal peptide" evidence="1">
    <location>
        <begin position="1"/>
        <end position="18"/>
    </location>
</feature>
<protein>
    <submittedName>
        <fullName evidence="2">Uncharacterized protein</fullName>
    </submittedName>
</protein>
<proteinExistence type="predicted"/>
<dbReference type="EMBL" id="BAAAZD010000001">
    <property type="protein sequence ID" value="GAA3997679.1"/>
    <property type="molecule type" value="Genomic_DNA"/>
</dbReference>
<reference evidence="3" key="1">
    <citation type="journal article" date="2019" name="Int. J. Syst. Evol. Microbiol.">
        <title>The Global Catalogue of Microorganisms (GCM) 10K type strain sequencing project: providing services to taxonomists for standard genome sequencing and annotation.</title>
        <authorList>
            <consortium name="The Broad Institute Genomics Platform"/>
            <consortium name="The Broad Institute Genome Sequencing Center for Infectious Disease"/>
            <person name="Wu L."/>
            <person name="Ma J."/>
        </authorList>
    </citation>
    <scope>NUCLEOTIDE SEQUENCE [LARGE SCALE GENOMIC DNA]</scope>
    <source>
        <strain evidence="3">JCM 16603</strain>
    </source>
</reference>
<accession>A0ABP7RHR3</accession>
<keyword evidence="1" id="KW-0732">Signal</keyword>
<organism evidence="2 3">
    <name type="scientific">Sphingomonas humi</name>
    <dbReference type="NCBI Taxonomy" id="335630"/>
    <lineage>
        <taxon>Bacteria</taxon>
        <taxon>Pseudomonadati</taxon>
        <taxon>Pseudomonadota</taxon>
        <taxon>Alphaproteobacteria</taxon>
        <taxon>Sphingomonadales</taxon>
        <taxon>Sphingomonadaceae</taxon>
        <taxon>Sphingomonas</taxon>
    </lineage>
</organism>
<keyword evidence="3" id="KW-1185">Reference proteome</keyword>
<name>A0ABP7RHR3_9SPHN</name>